<evidence type="ECO:0000256" key="2">
    <source>
        <dbReference type="SAM" id="Phobius"/>
    </source>
</evidence>
<dbReference type="EMBL" id="SMAA01000012">
    <property type="protein sequence ID" value="TCS78026.1"/>
    <property type="molecule type" value="Genomic_DNA"/>
</dbReference>
<protein>
    <submittedName>
        <fullName evidence="3">Uncharacterized protein</fullName>
    </submittedName>
</protein>
<comment type="caution">
    <text evidence="3">The sequence shown here is derived from an EMBL/GenBank/DDBJ whole genome shotgun (WGS) entry which is preliminary data.</text>
</comment>
<feature type="compositionally biased region" description="Basic and acidic residues" evidence="1">
    <location>
        <begin position="7"/>
        <end position="16"/>
    </location>
</feature>
<reference evidence="3 4" key="1">
    <citation type="submission" date="2019-03" db="EMBL/GenBank/DDBJ databases">
        <title>Genomic Encyclopedia of Type Strains, Phase IV (KMG-IV): sequencing the most valuable type-strain genomes for metagenomic binning, comparative biology and taxonomic classification.</title>
        <authorList>
            <person name="Goeker M."/>
        </authorList>
    </citation>
    <scope>NUCLEOTIDE SEQUENCE [LARGE SCALE GENOMIC DNA]</scope>
    <source>
        <strain evidence="3 4">DSM 20467</strain>
    </source>
</reference>
<feature type="transmembrane region" description="Helical" evidence="2">
    <location>
        <begin position="86"/>
        <end position="104"/>
    </location>
</feature>
<evidence type="ECO:0000313" key="3">
    <source>
        <dbReference type="EMBL" id="TCS78026.1"/>
    </source>
</evidence>
<sequence length="110" mass="12533">MARYSKKISERIEKAKGSTAPPPKKAGRDILLIILIIINFVFLVLGWPQLINIDKGIYILLEGALLSIYAQRHADLNEKTSEYVKYLSFIFMGLAFALFIYSVYTRYIAA</sequence>
<dbReference type="RefSeq" id="WP_132550473.1">
    <property type="nucleotide sequence ID" value="NZ_SMAA01000012.1"/>
</dbReference>
<gene>
    <name evidence="3" type="ORF">EDC37_11267</name>
</gene>
<organism evidence="3 4">
    <name type="scientific">Pectinatus cerevisiiphilus</name>
    <dbReference type="NCBI Taxonomy" id="86956"/>
    <lineage>
        <taxon>Bacteria</taxon>
        <taxon>Bacillati</taxon>
        <taxon>Bacillota</taxon>
        <taxon>Negativicutes</taxon>
        <taxon>Selenomonadales</taxon>
        <taxon>Selenomonadaceae</taxon>
        <taxon>Pectinatus</taxon>
    </lineage>
</organism>
<evidence type="ECO:0000313" key="4">
    <source>
        <dbReference type="Proteomes" id="UP000295188"/>
    </source>
</evidence>
<proteinExistence type="predicted"/>
<dbReference type="AlphaFoldDB" id="A0A4R3K5F3"/>
<accession>A0A4R3K5F3</accession>
<feature type="region of interest" description="Disordered" evidence="1">
    <location>
        <begin position="1"/>
        <end position="25"/>
    </location>
</feature>
<keyword evidence="2" id="KW-0472">Membrane</keyword>
<dbReference type="Proteomes" id="UP000295188">
    <property type="component" value="Unassembled WGS sequence"/>
</dbReference>
<keyword evidence="2" id="KW-1133">Transmembrane helix</keyword>
<evidence type="ECO:0000256" key="1">
    <source>
        <dbReference type="SAM" id="MobiDB-lite"/>
    </source>
</evidence>
<feature type="transmembrane region" description="Helical" evidence="2">
    <location>
        <begin position="30"/>
        <end position="50"/>
    </location>
</feature>
<keyword evidence="2" id="KW-0812">Transmembrane</keyword>
<keyword evidence="4" id="KW-1185">Reference proteome</keyword>
<name>A0A4R3K5F3_9FIRM</name>